<sequence length="30" mass="3697">MTGDLDWIVDELLRSREEIEIITDKHNRWL</sequence>
<proteinExistence type="predicted"/>
<protein>
    <submittedName>
        <fullName evidence="1">Uncharacterized protein</fullName>
    </submittedName>
</protein>
<name>K2GEY8_9BACT</name>
<dbReference type="EMBL" id="AMFJ01000275">
    <property type="protein sequence ID" value="EKE28864.1"/>
    <property type="molecule type" value="Genomic_DNA"/>
</dbReference>
<reference evidence="1" key="1">
    <citation type="journal article" date="2012" name="Science">
        <title>Fermentation, hydrogen, and sulfur metabolism in multiple uncultivated bacterial phyla.</title>
        <authorList>
            <person name="Wrighton K.C."/>
            <person name="Thomas B.C."/>
            <person name="Sharon I."/>
            <person name="Miller C.S."/>
            <person name="Castelle C.J."/>
            <person name="VerBerkmoes N.C."/>
            <person name="Wilkins M.J."/>
            <person name="Hettich R.L."/>
            <person name="Lipton M.S."/>
            <person name="Williams K.H."/>
            <person name="Long P.E."/>
            <person name="Banfield J.F."/>
        </authorList>
    </citation>
    <scope>NUCLEOTIDE SEQUENCE [LARGE SCALE GENOMIC DNA]</scope>
</reference>
<organism evidence="1">
    <name type="scientific">uncultured bacterium</name>
    <name type="common">gcode 4</name>
    <dbReference type="NCBI Taxonomy" id="1234023"/>
    <lineage>
        <taxon>Bacteria</taxon>
        <taxon>environmental samples</taxon>
    </lineage>
</organism>
<gene>
    <name evidence="1" type="ORF">ACD_3C00001G0005</name>
</gene>
<dbReference type="AlphaFoldDB" id="K2GEY8"/>
<comment type="caution">
    <text evidence="1">The sequence shown here is derived from an EMBL/GenBank/DDBJ whole genome shotgun (WGS) entry which is preliminary data.</text>
</comment>
<accession>K2GEY8</accession>
<evidence type="ECO:0000313" key="1">
    <source>
        <dbReference type="EMBL" id="EKE28864.1"/>
    </source>
</evidence>